<reference evidence="1 2" key="1">
    <citation type="submission" date="2018-03" db="EMBL/GenBank/DDBJ databases">
        <title>The ancient ancestry and fast evolution of plastids.</title>
        <authorList>
            <person name="Moore K.R."/>
            <person name="Magnabosco C."/>
            <person name="Momper L."/>
            <person name="Gold D.A."/>
            <person name="Bosak T."/>
            <person name="Fournier G.P."/>
        </authorList>
    </citation>
    <scope>NUCLEOTIDE SEQUENCE [LARGE SCALE GENOMIC DNA]</scope>
    <source>
        <strain evidence="1 2">CCALA 037</strain>
    </source>
</reference>
<protein>
    <recommendedName>
        <fullName evidence="3">Fertility inhibition FinO-like protein</fullName>
    </recommendedName>
</protein>
<organism evidence="1 2">
    <name type="scientific">Chamaesiphon polymorphus CCALA 037</name>
    <dbReference type="NCBI Taxonomy" id="2107692"/>
    <lineage>
        <taxon>Bacteria</taxon>
        <taxon>Bacillati</taxon>
        <taxon>Cyanobacteriota</taxon>
        <taxon>Cyanophyceae</taxon>
        <taxon>Gomontiellales</taxon>
        <taxon>Chamaesiphonaceae</taxon>
        <taxon>Chamaesiphon</taxon>
    </lineage>
</organism>
<dbReference type="EMBL" id="PVWO01000037">
    <property type="protein sequence ID" value="PSB58396.1"/>
    <property type="molecule type" value="Genomic_DNA"/>
</dbReference>
<evidence type="ECO:0000313" key="2">
    <source>
        <dbReference type="Proteomes" id="UP000238937"/>
    </source>
</evidence>
<accession>A0A2T1GKM6</accession>
<gene>
    <name evidence="1" type="ORF">C7B77_04985</name>
</gene>
<proteinExistence type="predicted"/>
<dbReference type="Proteomes" id="UP000238937">
    <property type="component" value="Unassembled WGS sequence"/>
</dbReference>
<comment type="caution">
    <text evidence="1">The sequence shown here is derived from an EMBL/GenBank/DDBJ whole genome shotgun (WGS) entry which is preliminary data.</text>
</comment>
<dbReference type="AlphaFoldDB" id="A0A2T1GKM6"/>
<evidence type="ECO:0000313" key="1">
    <source>
        <dbReference type="EMBL" id="PSB58396.1"/>
    </source>
</evidence>
<evidence type="ECO:0008006" key="3">
    <source>
        <dbReference type="Google" id="ProtNLM"/>
    </source>
</evidence>
<sequence length="110" mass="11891">MIEAASQAKLFKKEITLKFDGSMPEAEPLPDKKVRVKLTDESGTVFSAILNAKSLRKAAATAAQLEHWIGAISGQLQKGADGWEIAIAGIQVFEQKIKPAKDEIQEAVEA</sequence>
<name>A0A2T1GKM6_9CYAN</name>
<dbReference type="RefSeq" id="WP_106300908.1">
    <property type="nucleotide sequence ID" value="NZ_PVWO01000037.1"/>
</dbReference>
<keyword evidence="2" id="KW-1185">Reference proteome</keyword>
<dbReference type="OrthoDB" id="462798at2"/>